<dbReference type="AlphaFoldDB" id="A0AAV1SXG1"/>
<evidence type="ECO:0000313" key="1">
    <source>
        <dbReference type="EMBL" id="CAK7357558.1"/>
    </source>
</evidence>
<dbReference type="EMBL" id="CAWUPB010001199">
    <property type="protein sequence ID" value="CAK7357558.1"/>
    <property type="molecule type" value="Genomic_DNA"/>
</dbReference>
<protein>
    <submittedName>
        <fullName evidence="1">Uncharacterized protein</fullName>
    </submittedName>
</protein>
<evidence type="ECO:0000313" key="2">
    <source>
        <dbReference type="Proteomes" id="UP001314170"/>
    </source>
</evidence>
<gene>
    <name evidence="1" type="ORF">DCAF_LOCUS27847</name>
</gene>
<accession>A0AAV1SXG1</accession>
<dbReference type="Proteomes" id="UP001314170">
    <property type="component" value="Unassembled WGS sequence"/>
</dbReference>
<organism evidence="1 2">
    <name type="scientific">Dovyalis caffra</name>
    <dbReference type="NCBI Taxonomy" id="77055"/>
    <lineage>
        <taxon>Eukaryota</taxon>
        <taxon>Viridiplantae</taxon>
        <taxon>Streptophyta</taxon>
        <taxon>Embryophyta</taxon>
        <taxon>Tracheophyta</taxon>
        <taxon>Spermatophyta</taxon>
        <taxon>Magnoliopsida</taxon>
        <taxon>eudicotyledons</taxon>
        <taxon>Gunneridae</taxon>
        <taxon>Pentapetalae</taxon>
        <taxon>rosids</taxon>
        <taxon>fabids</taxon>
        <taxon>Malpighiales</taxon>
        <taxon>Salicaceae</taxon>
        <taxon>Flacourtieae</taxon>
        <taxon>Dovyalis</taxon>
    </lineage>
</organism>
<proteinExistence type="predicted"/>
<comment type="caution">
    <text evidence="1">The sequence shown here is derived from an EMBL/GenBank/DDBJ whole genome shotgun (WGS) entry which is preliminary data.</text>
</comment>
<keyword evidence="2" id="KW-1185">Reference proteome</keyword>
<name>A0AAV1SXG1_9ROSI</name>
<reference evidence="1 2" key="1">
    <citation type="submission" date="2024-01" db="EMBL/GenBank/DDBJ databases">
        <authorList>
            <person name="Waweru B."/>
        </authorList>
    </citation>
    <scope>NUCLEOTIDE SEQUENCE [LARGE SCALE GENOMIC DNA]</scope>
</reference>
<sequence>MAGCAIKSIYCMGSDQSCRHVMLCYSANVSKSLISWTKTALSVFIKKQTLTWGYEEQESFMKAGCGTCKIRTGEDM</sequence>